<proteinExistence type="predicted"/>
<dbReference type="EMBL" id="CAJPVJ010000818">
    <property type="protein sequence ID" value="CAG2163470.1"/>
    <property type="molecule type" value="Genomic_DNA"/>
</dbReference>
<dbReference type="Proteomes" id="UP000728032">
    <property type="component" value="Unassembled WGS sequence"/>
</dbReference>
<protein>
    <submittedName>
        <fullName evidence="1">Uncharacterized protein</fullName>
    </submittedName>
</protein>
<gene>
    <name evidence="1" type="ORF">ONB1V03_LOCUS3045</name>
</gene>
<dbReference type="AlphaFoldDB" id="A0A7R9LGJ7"/>
<reference evidence="1" key="1">
    <citation type="submission" date="2020-11" db="EMBL/GenBank/DDBJ databases">
        <authorList>
            <person name="Tran Van P."/>
        </authorList>
    </citation>
    <scope>NUCLEOTIDE SEQUENCE</scope>
</reference>
<dbReference type="OrthoDB" id="687730at2759"/>
<dbReference type="EMBL" id="OC915643">
    <property type="protein sequence ID" value="CAD7641334.1"/>
    <property type="molecule type" value="Genomic_DNA"/>
</dbReference>
<organism evidence="1">
    <name type="scientific">Oppiella nova</name>
    <dbReference type="NCBI Taxonomy" id="334625"/>
    <lineage>
        <taxon>Eukaryota</taxon>
        <taxon>Metazoa</taxon>
        <taxon>Ecdysozoa</taxon>
        <taxon>Arthropoda</taxon>
        <taxon>Chelicerata</taxon>
        <taxon>Arachnida</taxon>
        <taxon>Acari</taxon>
        <taxon>Acariformes</taxon>
        <taxon>Sarcoptiformes</taxon>
        <taxon>Oribatida</taxon>
        <taxon>Brachypylina</taxon>
        <taxon>Oppioidea</taxon>
        <taxon>Oppiidae</taxon>
        <taxon>Oppiella</taxon>
    </lineage>
</organism>
<accession>A0A7R9LGJ7</accession>
<sequence>MDQTYAEPTVIIAKQSNIPATKMQTLFAIQYIKTTNTAYDDRIKWVNLGLNKYKTDFANSAISLFTFTSGTDTDIYDQYNGWQSAEVLDILKPPTKTAELMDFEYVLNHGNALFTNRDKGGTFIIVIGGPGIKTANSVDKVNKLAVQLRDKGIKLNIIVFPFDSHDNRVFASPLFQTAASVTSGRVVYVREDSSAARTAHQFIKAFGSLTDDYQIIDEKYIDSSGEKPIDFKFSVDRSLSSKSARVYFIRTDTGSSYSKLTDHKLKLPTGRSIENFVSRGSFLEGFIVKDISDDDLSGEWQLSANRDDTSVPVIAVAEFATNSVDDTVIKAQCLLNTQVFNPKTDTNRPVMAYVNIHKKLDELIANVSVKLSVIYDAKGSQPKVIDMYDDGSGAPDITKGDGIFSNYITDIGNQGYWTVSAEITNIESTVDFTTNFGSTSLPKTSSDSACCGSRVDGKTTPFPLSVTKLSRKLECGTLFVTNKDENREYPPNPVRDLRVESVEYENRTINLLWTASGGDYTTGFTDMYTIKAFHQKDNHEEDEKQLQEIRTKFNNLHSADISVTFDTMADRYGKEQRCQIRFNTDTGGVYYVALRAKDTDKYESVVSNVVLAYIKSNVIIQSTTAFANDVSIYQ</sequence>
<feature type="non-terminal residue" evidence="1">
    <location>
        <position position="1"/>
    </location>
</feature>
<keyword evidence="2" id="KW-1185">Reference proteome</keyword>
<evidence type="ECO:0000313" key="2">
    <source>
        <dbReference type="Proteomes" id="UP000728032"/>
    </source>
</evidence>
<evidence type="ECO:0000313" key="1">
    <source>
        <dbReference type="EMBL" id="CAD7641334.1"/>
    </source>
</evidence>
<name>A0A7R9LGJ7_9ACAR</name>